<keyword evidence="3" id="KW-1185">Reference proteome</keyword>
<feature type="binding site" evidence="1">
    <location>
        <position position="57"/>
    </location>
    <ligand>
        <name>Zn(2+)</name>
        <dbReference type="ChEBI" id="CHEBI:29105"/>
        <note>catalytic</note>
    </ligand>
</feature>
<proteinExistence type="predicted"/>
<dbReference type="GO" id="GO:0046872">
    <property type="term" value="F:metal ion binding"/>
    <property type="evidence" value="ECO:0007669"/>
    <property type="project" value="UniProtKB-KW"/>
</dbReference>
<dbReference type="OrthoDB" id="79562at2759"/>
<keyword evidence="1" id="KW-0862">Zinc</keyword>
<comment type="cofactor">
    <cofactor evidence="1">
        <name>Zn(2+)</name>
        <dbReference type="ChEBI" id="CHEBI:29105"/>
    </cofactor>
    <text evidence="1">Binds 1 zinc ion per subunit.</text>
</comment>
<dbReference type="EMBL" id="CAJVCH010225066">
    <property type="protein sequence ID" value="CAG7732112.1"/>
    <property type="molecule type" value="Genomic_DNA"/>
</dbReference>
<comment type="caution">
    <text evidence="2">The sequence shown here is derived from an EMBL/GenBank/DDBJ whole genome shotgun (WGS) entry which is preliminary data.</text>
</comment>
<name>A0A8J2K9W0_9HEXA</name>
<reference evidence="2" key="1">
    <citation type="submission" date="2021-06" db="EMBL/GenBank/DDBJ databases">
        <authorList>
            <person name="Hodson N. C."/>
            <person name="Mongue J. A."/>
            <person name="Jaron S. K."/>
        </authorList>
    </citation>
    <scope>NUCLEOTIDE SEQUENCE</scope>
</reference>
<gene>
    <name evidence="2" type="ORF">AFUS01_LOCUS20648</name>
</gene>
<protein>
    <submittedName>
        <fullName evidence="2">Uncharacterized protein</fullName>
    </submittedName>
</protein>
<dbReference type="Proteomes" id="UP000708208">
    <property type="component" value="Unassembled WGS sequence"/>
</dbReference>
<accession>A0A8J2K9W0</accession>
<evidence type="ECO:0000313" key="2">
    <source>
        <dbReference type="EMBL" id="CAG7732112.1"/>
    </source>
</evidence>
<keyword evidence="1" id="KW-0479">Metal-binding</keyword>
<dbReference type="GO" id="GO:0005829">
    <property type="term" value="C:cytosol"/>
    <property type="evidence" value="ECO:0007669"/>
    <property type="project" value="TreeGrafter"/>
</dbReference>
<dbReference type="InterPro" id="IPR034015">
    <property type="entry name" value="M1_LTA4H"/>
</dbReference>
<dbReference type="AlphaFoldDB" id="A0A8J2K9W0"/>
<evidence type="ECO:0000313" key="3">
    <source>
        <dbReference type="Proteomes" id="UP000708208"/>
    </source>
</evidence>
<evidence type="ECO:0000256" key="1">
    <source>
        <dbReference type="PIRSR" id="PIRSR634015-3"/>
    </source>
</evidence>
<organism evidence="2 3">
    <name type="scientific">Allacma fusca</name>
    <dbReference type="NCBI Taxonomy" id="39272"/>
    <lineage>
        <taxon>Eukaryota</taxon>
        <taxon>Metazoa</taxon>
        <taxon>Ecdysozoa</taxon>
        <taxon>Arthropoda</taxon>
        <taxon>Hexapoda</taxon>
        <taxon>Collembola</taxon>
        <taxon>Symphypleona</taxon>
        <taxon>Sminthuridae</taxon>
        <taxon>Allacma</taxon>
    </lineage>
</organism>
<dbReference type="PANTHER" id="PTHR45726:SF3">
    <property type="entry name" value="LEUKOTRIENE A-4 HYDROLASE"/>
    <property type="match status" value="1"/>
</dbReference>
<sequence>MLIQMYFYLINWYVWGRYDILVLPPSFAYGCTENPDLIFVTPTVLTGDKSLADVIAHETQFSSHLGWSVLIDCQSQRPNNPHSVVDLKVVDPESAFSRVPYAKGSNFLYF</sequence>
<dbReference type="PANTHER" id="PTHR45726">
    <property type="entry name" value="LEUKOTRIENE A-4 HYDROLASE"/>
    <property type="match status" value="1"/>
</dbReference>